<sequence length="725" mass="81483">MDGFIYSPLGKGHLSKPPGLRNEGNICYITAVLQCILSVAPLRDCLAQAIWSTGGDQPVLQALETLVVALLVTCKETSYSCESFLATLKTHWQRYRPFEQEDCRVFLQYILDALHEETLYDFRIPTFMVGATVKMMVIQAWASRERSPVSVFFGSLPVRHNVCMNPTCGHSWTVCEPVSFYVTLSLPSGNKCTLQDCLQMWASEEILPDAECPKCPLKGRKSRMMMGRLPPLLIIQLARFTFDERGGRVDRTLVEYGHSLDMKDYTVHGLQSSTSYTLVAVTCHSGGLSSGHYTSFCNRDNRWFHFDDSRVNTTTERRVISSGAYFLWYKINVEKAGDLPLDGDMALVPTADPQNDKGIESPPSQADSQDTYIMSDQAYQVESTGSSDFDEPELRKKGKASPPAHRLGKRKPVKTSHQAGGNVDASKILPQATKKGKKISFHLDTDGICNHTQIDLDVRDPLLEKCDVNGGELNLEALKSHAVVQLERLLKIYGLPSKGNKPELIERLQHHVRRGKGDKLDPGFEGGLWHKRKRARLMEEQNIQSNLPIVPFAGKPWNPFPSVHIPEGFHYLNIIEYFEDIPEMDYSYQKGVVQGDASAPVVPPLHEDTSDDDIDDIEQKGPEMTFADLCRRAIKKCISKGEQFLYSNRLLCMFDLKRDNHYFLKAQVQASMEDKVYGVVIILNVSDGSICTAECSCKAKALKRCGHIAAVFLRLWQHVFTKGFE</sequence>
<feature type="non-terminal residue" evidence="8">
    <location>
        <position position="725"/>
    </location>
</feature>
<keyword evidence="3" id="KW-0833">Ubl conjugation pathway</keyword>
<feature type="region of interest" description="Disordered" evidence="4">
    <location>
        <begin position="381"/>
        <end position="421"/>
    </location>
</feature>
<feature type="domain" description="USP" evidence="5">
    <location>
        <begin position="18"/>
        <end position="332"/>
    </location>
</feature>
<evidence type="ECO:0000256" key="4">
    <source>
        <dbReference type="SAM" id="MobiDB-lite"/>
    </source>
</evidence>
<dbReference type="InterPro" id="IPR036361">
    <property type="entry name" value="SAP_dom_sf"/>
</dbReference>
<dbReference type="SUPFAM" id="SSF54001">
    <property type="entry name" value="Cysteine proteinases"/>
    <property type="match status" value="1"/>
</dbReference>
<comment type="caution">
    <text evidence="8">The sequence shown here is derived from an EMBL/GenBank/DDBJ whole genome shotgun (WGS) entry which is preliminary data.</text>
</comment>
<dbReference type="InterPro" id="IPR028889">
    <property type="entry name" value="USP"/>
</dbReference>
<dbReference type="Pfam" id="PF00443">
    <property type="entry name" value="UCH"/>
    <property type="match status" value="1"/>
</dbReference>
<evidence type="ECO:0000256" key="2">
    <source>
        <dbReference type="PROSITE-ProRule" id="PRU00325"/>
    </source>
</evidence>
<keyword evidence="3 8" id="KW-0378">Hydrolase</keyword>
<proteinExistence type="inferred from homology"/>
<keyword evidence="2" id="KW-0862">Zinc</keyword>
<reference evidence="8" key="2">
    <citation type="journal article" date="2023" name="BMC Genomics">
        <title>Pest status, molecular evolution, and epigenetic factors derived from the genome assembly of Frankliniella fusca, a thysanopteran phytovirus vector.</title>
        <authorList>
            <person name="Catto M.A."/>
            <person name="Labadie P.E."/>
            <person name="Jacobson A.L."/>
            <person name="Kennedy G.G."/>
            <person name="Srinivasan R."/>
            <person name="Hunt B.G."/>
        </authorList>
    </citation>
    <scope>NUCLEOTIDE SEQUENCE</scope>
    <source>
        <strain evidence="8">PL_HMW_Pooled</strain>
    </source>
</reference>
<dbReference type="InterPro" id="IPR003034">
    <property type="entry name" value="SAP_dom"/>
</dbReference>
<dbReference type="PROSITE" id="PS50966">
    <property type="entry name" value="ZF_SWIM"/>
    <property type="match status" value="1"/>
</dbReference>
<dbReference type="InterPro" id="IPR007527">
    <property type="entry name" value="Znf_SWIM"/>
</dbReference>
<dbReference type="EC" id="3.4.19.12" evidence="3"/>
<dbReference type="Gene3D" id="1.10.720.30">
    <property type="entry name" value="SAP domain"/>
    <property type="match status" value="1"/>
</dbReference>
<dbReference type="PANTHER" id="PTHR21646">
    <property type="entry name" value="UBIQUITIN CARBOXYL-TERMINAL HYDROLASE"/>
    <property type="match status" value="1"/>
</dbReference>
<comment type="similarity">
    <text evidence="3">Belongs to the peptidase C19 family.</text>
</comment>
<keyword evidence="3" id="KW-0645">Protease</keyword>
<comment type="catalytic activity">
    <reaction evidence="1 3">
        <text>Thiol-dependent hydrolysis of ester, thioester, amide, peptide and isopeptide bonds formed by the C-terminal Gly of ubiquitin (a 76-residue protein attached to proteins as an intracellular targeting signal).</text>
        <dbReference type="EC" id="3.4.19.12"/>
    </reaction>
</comment>
<dbReference type="PROSITE" id="PS00973">
    <property type="entry name" value="USP_2"/>
    <property type="match status" value="1"/>
</dbReference>
<protein>
    <recommendedName>
        <fullName evidence="3">Ubiquitin carboxyl-terminal hydrolase</fullName>
        <ecNumber evidence="3">3.4.19.12</ecNumber>
    </recommendedName>
</protein>
<gene>
    <name evidence="8" type="ORF">KUF71_008132</name>
</gene>
<dbReference type="GO" id="GO:0008270">
    <property type="term" value="F:zinc ion binding"/>
    <property type="evidence" value="ECO:0007669"/>
    <property type="project" value="UniProtKB-KW"/>
</dbReference>
<evidence type="ECO:0000259" key="6">
    <source>
        <dbReference type="PROSITE" id="PS50800"/>
    </source>
</evidence>
<evidence type="ECO:0000256" key="1">
    <source>
        <dbReference type="ARBA" id="ARBA00000707"/>
    </source>
</evidence>
<dbReference type="Proteomes" id="UP001219518">
    <property type="component" value="Unassembled WGS sequence"/>
</dbReference>
<dbReference type="GO" id="GO:0006508">
    <property type="term" value="P:proteolysis"/>
    <property type="evidence" value="ECO:0007669"/>
    <property type="project" value="UniProtKB-KW"/>
</dbReference>
<dbReference type="Gene3D" id="3.90.70.10">
    <property type="entry name" value="Cysteine proteinases"/>
    <property type="match status" value="1"/>
</dbReference>
<accession>A0AAE1HCS2</accession>
<dbReference type="PROSITE" id="PS00972">
    <property type="entry name" value="USP_1"/>
    <property type="match status" value="1"/>
</dbReference>
<dbReference type="AlphaFoldDB" id="A0AAE1HCS2"/>
<dbReference type="PROSITE" id="PS50800">
    <property type="entry name" value="SAP"/>
    <property type="match status" value="1"/>
</dbReference>
<dbReference type="SMART" id="SM00513">
    <property type="entry name" value="SAP"/>
    <property type="match status" value="1"/>
</dbReference>
<reference evidence="8" key="1">
    <citation type="submission" date="2021-07" db="EMBL/GenBank/DDBJ databases">
        <authorList>
            <person name="Catto M.A."/>
            <person name="Jacobson A."/>
            <person name="Kennedy G."/>
            <person name="Labadie P."/>
            <person name="Hunt B.G."/>
            <person name="Srinivasan R."/>
        </authorList>
    </citation>
    <scope>NUCLEOTIDE SEQUENCE</scope>
    <source>
        <strain evidence="8">PL_HMW_Pooled</strain>
        <tissue evidence="8">Head</tissue>
    </source>
</reference>
<dbReference type="Pfam" id="PF02037">
    <property type="entry name" value="SAP"/>
    <property type="match status" value="1"/>
</dbReference>
<feature type="domain" description="SAP" evidence="6">
    <location>
        <begin position="478"/>
        <end position="512"/>
    </location>
</feature>
<dbReference type="GO" id="GO:0016579">
    <property type="term" value="P:protein deubiquitination"/>
    <property type="evidence" value="ECO:0007669"/>
    <property type="project" value="InterPro"/>
</dbReference>
<keyword evidence="9" id="KW-1185">Reference proteome</keyword>
<dbReference type="InterPro" id="IPR038765">
    <property type="entry name" value="Papain-like_cys_pep_sf"/>
</dbReference>
<keyword evidence="2" id="KW-0863">Zinc-finger</keyword>
<dbReference type="InterPro" id="IPR018200">
    <property type="entry name" value="USP_CS"/>
</dbReference>
<evidence type="ECO:0000313" key="8">
    <source>
        <dbReference type="EMBL" id="KAK3918865.1"/>
    </source>
</evidence>
<dbReference type="InterPro" id="IPR050185">
    <property type="entry name" value="Ub_carboxyl-term_hydrolase"/>
</dbReference>
<organism evidence="8 9">
    <name type="scientific">Frankliniella fusca</name>
    <dbReference type="NCBI Taxonomy" id="407009"/>
    <lineage>
        <taxon>Eukaryota</taxon>
        <taxon>Metazoa</taxon>
        <taxon>Ecdysozoa</taxon>
        <taxon>Arthropoda</taxon>
        <taxon>Hexapoda</taxon>
        <taxon>Insecta</taxon>
        <taxon>Pterygota</taxon>
        <taxon>Neoptera</taxon>
        <taxon>Paraneoptera</taxon>
        <taxon>Thysanoptera</taxon>
        <taxon>Terebrantia</taxon>
        <taxon>Thripoidea</taxon>
        <taxon>Thripidae</taxon>
        <taxon>Frankliniella</taxon>
    </lineage>
</organism>
<dbReference type="GO" id="GO:0004843">
    <property type="term" value="F:cysteine-type deubiquitinase activity"/>
    <property type="evidence" value="ECO:0007669"/>
    <property type="project" value="UniProtKB-UniRule"/>
</dbReference>
<keyword evidence="2" id="KW-0479">Metal-binding</keyword>
<dbReference type="InterPro" id="IPR001394">
    <property type="entry name" value="Peptidase_C19_UCH"/>
</dbReference>
<feature type="domain" description="SWIM-type" evidence="7">
    <location>
        <begin position="677"/>
        <end position="716"/>
    </location>
</feature>
<dbReference type="PROSITE" id="PS50235">
    <property type="entry name" value="USP_3"/>
    <property type="match status" value="1"/>
</dbReference>
<dbReference type="SUPFAM" id="SSF68906">
    <property type="entry name" value="SAP domain"/>
    <property type="match status" value="1"/>
</dbReference>
<name>A0AAE1HCS2_9NEOP</name>
<evidence type="ECO:0000313" key="9">
    <source>
        <dbReference type="Proteomes" id="UP001219518"/>
    </source>
</evidence>
<dbReference type="EMBL" id="JAHWGI010000966">
    <property type="protein sequence ID" value="KAK3918865.1"/>
    <property type="molecule type" value="Genomic_DNA"/>
</dbReference>
<keyword evidence="3" id="KW-0788">Thiol protease</keyword>
<evidence type="ECO:0000256" key="3">
    <source>
        <dbReference type="RuleBase" id="RU366025"/>
    </source>
</evidence>
<evidence type="ECO:0000259" key="7">
    <source>
        <dbReference type="PROSITE" id="PS50966"/>
    </source>
</evidence>
<evidence type="ECO:0000259" key="5">
    <source>
        <dbReference type="PROSITE" id="PS50235"/>
    </source>
</evidence>
<feature type="region of interest" description="Disordered" evidence="4">
    <location>
        <begin position="344"/>
        <end position="369"/>
    </location>
</feature>